<sequence>MTRELKHNDCQGKCDWKPTDEVDEGLQVFACGGCGSEWNTAQGWTPRNADGEVAPEVAAARAKARPLGAVEEAPREGLGGGGVGAW</sequence>
<evidence type="ECO:0000256" key="1">
    <source>
        <dbReference type="SAM" id="MobiDB-lite"/>
    </source>
</evidence>
<dbReference type="RefSeq" id="WP_343872402.1">
    <property type="nucleotide sequence ID" value="NZ_BAAAIX010000007.1"/>
</dbReference>
<proteinExistence type="predicted"/>
<name>A0ABW4RU94_9ACTN</name>
<evidence type="ECO:0000313" key="2">
    <source>
        <dbReference type="EMBL" id="MFD1889379.1"/>
    </source>
</evidence>
<protein>
    <submittedName>
        <fullName evidence="2">Uncharacterized protein</fullName>
    </submittedName>
</protein>
<gene>
    <name evidence="2" type="ORF">ACFSCS_04145</name>
</gene>
<feature type="compositionally biased region" description="Gly residues" evidence="1">
    <location>
        <begin position="77"/>
        <end position="86"/>
    </location>
</feature>
<accession>A0ABW4RU94</accession>
<organism evidence="2 3">
    <name type="scientific">Luteococcus peritonei</name>
    <dbReference type="NCBI Taxonomy" id="88874"/>
    <lineage>
        <taxon>Bacteria</taxon>
        <taxon>Bacillati</taxon>
        <taxon>Actinomycetota</taxon>
        <taxon>Actinomycetes</taxon>
        <taxon>Propionibacteriales</taxon>
        <taxon>Propionibacteriaceae</taxon>
        <taxon>Luteococcus</taxon>
    </lineage>
</organism>
<keyword evidence="3" id="KW-1185">Reference proteome</keyword>
<dbReference type="EMBL" id="JBHUFZ010000008">
    <property type="protein sequence ID" value="MFD1889379.1"/>
    <property type="molecule type" value="Genomic_DNA"/>
</dbReference>
<evidence type="ECO:0000313" key="3">
    <source>
        <dbReference type="Proteomes" id="UP001597326"/>
    </source>
</evidence>
<comment type="caution">
    <text evidence="2">The sequence shown here is derived from an EMBL/GenBank/DDBJ whole genome shotgun (WGS) entry which is preliminary data.</text>
</comment>
<feature type="region of interest" description="Disordered" evidence="1">
    <location>
        <begin position="64"/>
        <end position="86"/>
    </location>
</feature>
<reference evidence="3" key="1">
    <citation type="journal article" date="2019" name="Int. J. Syst. Evol. Microbiol.">
        <title>The Global Catalogue of Microorganisms (GCM) 10K type strain sequencing project: providing services to taxonomists for standard genome sequencing and annotation.</title>
        <authorList>
            <consortium name="The Broad Institute Genomics Platform"/>
            <consortium name="The Broad Institute Genome Sequencing Center for Infectious Disease"/>
            <person name="Wu L."/>
            <person name="Ma J."/>
        </authorList>
    </citation>
    <scope>NUCLEOTIDE SEQUENCE [LARGE SCALE GENOMIC DNA]</scope>
    <source>
        <strain evidence="3">CAIM 431</strain>
    </source>
</reference>
<dbReference type="Proteomes" id="UP001597326">
    <property type="component" value="Unassembled WGS sequence"/>
</dbReference>